<accession>A0ACC2CNP5</accession>
<reference evidence="2" key="1">
    <citation type="journal article" date="2024" name="Proc. Natl. Acad. Sci. U.S.A.">
        <title>Extraordinary preservation of gene collinearity over three hundred million years revealed in homosporous lycophytes.</title>
        <authorList>
            <person name="Li C."/>
            <person name="Wickell D."/>
            <person name="Kuo L.Y."/>
            <person name="Chen X."/>
            <person name="Nie B."/>
            <person name="Liao X."/>
            <person name="Peng D."/>
            <person name="Ji J."/>
            <person name="Jenkins J."/>
            <person name="Williams M."/>
            <person name="Shu S."/>
            <person name="Plott C."/>
            <person name="Barry K."/>
            <person name="Rajasekar S."/>
            <person name="Grimwood J."/>
            <person name="Han X."/>
            <person name="Sun S."/>
            <person name="Hou Z."/>
            <person name="He W."/>
            <person name="Dai G."/>
            <person name="Sun C."/>
            <person name="Schmutz J."/>
            <person name="Leebens-Mack J.H."/>
            <person name="Li F.W."/>
            <person name="Wang L."/>
        </authorList>
    </citation>
    <scope>NUCLEOTIDE SEQUENCE [LARGE SCALE GENOMIC DNA]</scope>
    <source>
        <strain evidence="2">cv. PW_Plant_1</strain>
    </source>
</reference>
<protein>
    <submittedName>
        <fullName evidence="1">Uncharacterized protein</fullName>
    </submittedName>
</protein>
<organism evidence="1 2">
    <name type="scientific">Diphasiastrum complanatum</name>
    <name type="common">Issler's clubmoss</name>
    <name type="synonym">Lycopodium complanatum</name>
    <dbReference type="NCBI Taxonomy" id="34168"/>
    <lineage>
        <taxon>Eukaryota</taxon>
        <taxon>Viridiplantae</taxon>
        <taxon>Streptophyta</taxon>
        <taxon>Embryophyta</taxon>
        <taxon>Tracheophyta</taxon>
        <taxon>Lycopodiopsida</taxon>
        <taxon>Lycopodiales</taxon>
        <taxon>Lycopodiaceae</taxon>
        <taxon>Lycopodioideae</taxon>
        <taxon>Diphasiastrum</taxon>
    </lineage>
</organism>
<comment type="caution">
    <text evidence="1">The sequence shown here is derived from an EMBL/GenBank/DDBJ whole genome shotgun (WGS) entry which is preliminary data.</text>
</comment>
<name>A0ACC2CNP5_DIPCM</name>
<dbReference type="Proteomes" id="UP001162992">
    <property type="component" value="Chromosome 9"/>
</dbReference>
<proteinExistence type="predicted"/>
<evidence type="ECO:0000313" key="2">
    <source>
        <dbReference type="Proteomes" id="UP001162992"/>
    </source>
</evidence>
<sequence length="206" mass="23521">MDHKPRVDFYQKMLSLMMVLRSLKLALLIGWLLFLSRSVVFGFVNCSNNVLFDAWKSWSGGFRRHTLFFIVNIVVLVLLVPSGLLSRSRTPQGYKSVHKLQNTMLQAGQRWKTAGSGQTQSRNWNRPQPETEGSDLTSAFAETEQNQCCLAKPKPNIIDNVSTAKVLRSTADNPNELLVKEELDDLHERIEAFIAKAKRQMMLQER</sequence>
<evidence type="ECO:0000313" key="1">
    <source>
        <dbReference type="EMBL" id="KAJ7543577.1"/>
    </source>
</evidence>
<dbReference type="EMBL" id="CM055100">
    <property type="protein sequence ID" value="KAJ7543577.1"/>
    <property type="molecule type" value="Genomic_DNA"/>
</dbReference>
<gene>
    <name evidence="1" type="ORF">O6H91_09G043800</name>
</gene>
<keyword evidence="2" id="KW-1185">Reference proteome</keyword>